<comment type="caution">
    <text evidence="1">The sequence shown here is derived from an EMBL/GenBank/DDBJ whole genome shotgun (WGS) entry which is preliminary data.</text>
</comment>
<accession>A0A3V8BAX7</accession>
<proteinExistence type="predicted"/>
<evidence type="ECO:0008006" key="2">
    <source>
        <dbReference type="Google" id="ProtNLM"/>
    </source>
</evidence>
<organism evidence="1">
    <name type="scientific">Salmonella enterica subsp. enterica serovar Tennessee</name>
    <dbReference type="NCBI Taxonomy" id="143221"/>
    <lineage>
        <taxon>Bacteria</taxon>
        <taxon>Pseudomonadati</taxon>
        <taxon>Pseudomonadota</taxon>
        <taxon>Gammaproteobacteria</taxon>
        <taxon>Enterobacterales</taxon>
        <taxon>Enterobacteriaceae</taxon>
        <taxon>Salmonella</taxon>
    </lineage>
</organism>
<dbReference type="AlphaFoldDB" id="A0A3V8BAX7"/>
<protein>
    <recommendedName>
        <fullName evidence="2">Cell division protein FtsZ</fullName>
    </recommendedName>
</protein>
<name>A0A3V8BAX7_SALET</name>
<reference evidence="1" key="1">
    <citation type="submission" date="2018-07" db="EMBL/GenBank/DDBJ databases">
        <authorList>
            <consortium name="PulseNet: The National Subtyping Network for Foodborne Disease Surveillance"/>
            <person name="Tarr C.L."/>
            <person name="Trees E."/>
            <person name="Katz L.S."/>
            <person name="Carleton-Romer H.A."/>
            <person name="Stroika S."/>
            <person name="Kucerova Z."/>
            <person name="Roache K.F."/>
            <person name="Sabol A.L."/>
            <person name="Besser J."/>
            <person name="Gerner-Smidt P."/>
        </authorList>
    </citation>
    <scope>NUCLEOTIDE SEQUENCE</scope>
    <source>
        <strain evidence="1">PNUSAS008386</strain>
    </source>
</reference>
<dbReference type="EMBL" id="AAMBTZ010000018">
    <property type="protein sequence ID" value="EDF7397296.1"/>
    <property type="molecule type" value="Genomic_DNA"/>
</dbReference>
<evidence type="ECO:0000313" key="1">
    <source>
        <dbReference type="EMBL" id="EDF7397296.1"/>
    </source>
</evidence>
<sequence>MQNTLTVIRQCVTPGMLVIHHGKPWRAAVNKDGKLHIHTLTEAKPLKDLLVDIVLNHKNEPEII</sequence>
<gene>
    <name evidence="1" type="ORF">B1277_10375</name>
</gene>